<dbReference type="EMBL" id="JBBJBU010000001">
    <property type="protein sequence ID" value="KAK7207430.1"/>
    <property type="molecule type" value="Genomic_DNA"/>
</dbReference>
<evidence type="ECO:0000313" key="3">
    <source>
        <dbReference type="EMBL" id="KAK7207430.1"/>
    </source>
</evidence>
<dbReference type="GeneID" id="90036962"/>
<proteinExistence type="predicted"/>
<name>A0ABR1FC69_9ASCO</name>
<dbReference type="Proteomes" id="UP001498771">
    <property type="component" value="Unassembled WGS sequence"/>
</dbReference>
<evidence type="ECO:0000313" key="4">
    <source>
        <dbReference type="Proteomes" id="UP001498771"/>
    </source>
</evidence>
<feature type="region of interest" description="Disordered" evidence="1">
    <location>
        <begin position="230"/>
        <end position="252"/>
    </location>
</feature>
<feature type="compositionally biased region" description="Pro residues" evidence="1">
    <location>
        <begin position="1"/>
        <end position="10"/>
    </location>
</feature>
<feature type="region of interest" description="Disordered" evidence="1">
    <location>
        <begin position="1"/>
        <end position="78"/>
    </location>
</feature>
<reference evidence="3 4" key="1">
    <citation type="submission" date="2024-03" db="EMBL/GenBank/DDBJ databases">
        <title>Genome-scale model development and genomic sequencing of the oleaginous clade Lipomyces.</title>
        <authorList>
            <consortium name="Lawrence Berkeley National Laboratory"/>
            <person name="Czajka J.J."/>
            <person name="Han Y."/>
            <person name="Kim J."/>
            <person name="Mondo S.J."/>
            <person name="Hofstad B.A."/>
            <person name="Robles A."/>
            <person name="Haridas S."/>
            <person name="Riley R."/>
            <person name="LaButti K."/>
            <person name="Pangilinan J."/>
            <person name="Andreopoulos W."/>
            <person name="Lipzen A."/>
            <person name="Yan J."/>
            <person name="Wang M."/>
            <person name="Ng V."/>
            <person name="Grigoriev I.V."/>
            <person name="Spatafora J.W."/>
            <person name="Magnuson J.K."/>
            <person name="Baker S.E."/>
            <person name="Pomraning K.R."/>
        </authorList>
    </citation>
    <scope>NUCLEOTIDE SEQUENCE [LARGE SCALE GENOMIC DNA]</scope>
    <source>
        <strain evidence="3 4">Phaff 52-87</strain>
    </source>
</reference>
<gene>
    <name evidence="3" type="ORF">BZA70DRAFT_271273</name>
</gene>
<organism evidence="3 4">
    <name type="scientific">Myxozyma melibiosi</name>
    <dbReference type="NCBI Taxonomy" id="54550"/>
    <lineage>
        <taxon>Eukaryota</taxon>
        <taxon>Fungi</taxon>
        <taxon>Dikarya</taxon>
        <taxon>Ascomycota</taxon>
        <taxon>Saccharomycotina</taxon>
        <taxon>Lipomycetes</taxon>
        <taxon>Lipomycetales</taxon>
        <taxon>Lipomycetaceae</taxon>
        <taxon>Myxozyma</taxon>
    </lineage>
</organism>
<sequence length="252" mass="27298">MYQHPPPQMPMSPASKRMRMDGPMPPHMPPQGPYAAPPMPPQAVGHPHLPPHMPLPPGAQPGALPLQQPPPPPPPPAVAAPVPAVGVAPGQPGALPASVYAAQHNVLMSLDDEDMFGAVDELDSISARDISTLRYARHHEWMEQILGSAYQSDKIIPPGLFAARGNTTANIWDGIDKLKERVAKMEEDLNSVDEFYTRSIVEIKETKNRAYTQMREAMAKQEAQAAQELAAEGLEEVEEKTSSSVYSSLAIS</sequence>
<accession>A0ABR1FC69</accession>
<dbReference type="Pfam" id="PF20497">
    <property type="entry name" value="SWI-SNF_Ssr4_C"/>
    <property type="match status" value="1"/>
</dbReference>
<feature type="compositionally biased region" description="Polar residues" evidence="1">
    <location>
        <begin position="242"/>
        <end position="252"/>
    </location>
</feature>
<feature type="compositionally biased region" description="Pro residues" evidence="1">
    <location>
        <begin position="23"/>
        <end position="41"/>
    </location>
</feature>
<feature type="compositionally biased region" description="Pro residues" evidence="1">
    <location>
        <begin position="67"/>
        <end position="78"/>
    </location>
</feature>
<dbReference type="InterPro" id="IPR046464">
    <property type="entry name" value="SWI-SNF_Ssr4_C"/>
</dbReference>
<keyword evidence="4" id="KW-1185">Reference proteome</keyword>
<protein>
    <recommendedName>
        <fullName evidence="2">SWI/SNF and RSC complexes subunit Ssr4 C-terminal domain-containing protein</fullName>
    </recommendedName>
</protein>
<feature type="domain" description="SWI/SNF and RSC complexes subunit Ssr4 C-terminal" evidence="2">
    <location>
        <begin position="110"/>
        <end position="160"/>
    </location>
</feature>
<dbReference type="RefSeq" id="XP_064770463.1">
    <property type="nucleotide sequence ID" value="XM_064911450.1"/>
</dbReference>
<evidence type="ECO:0000259" key="2">
    <source>
        <dbReference type="Pfam" id="PF20497"/>
    </source>
</evidence>
<feature type="compositionally biased region" description="Pro residues" evidence="1">
    <location>
        <begin position="48"/>
        <end position="59"/>
    </location>
</feature>
<evidence type="ECO:0000256" key="1">
    <source>
        <dbReference type="SAM" id="MobiDB-lite"/>
    </source>
</evidence>
<comment type="caution">
    <text evidence="3">The sequence shown here is derived from an EMBL/GenBank/DDBJ whole genome shotgun (WGS) entry which is preliminary data.</text>
</comment>